<gene>
    <name evidence="4" type="ORF">CFN03_02555</name>
    <name evidence="3" type="ORF">F7P68_0000095</name>
    <name evidence="2" type="ORF">SN16_00095</name>
</gene>
<dbReference type="EMBL" id="JABEVU030000001">
    <property type="protein sequence ID" value="MDB0578934.1"/>
    <property type="molecule type" value="Genomic_DNA"/>
</dbReference>
<accession>A0A0C2DP58</accession>
<evidence type="ECO:0000313" key="3">
    <source>
        <dbReference type="EMBL" id="MDB0578934.1"/>
    </source>
</evidence>
<dbReference type="Proteomes" id="UP000031546">
    <property type="component" value="Unassembled WGS sequence"/>
</dbReference>
<keyword evidence="1" id="KW-1133">Transmembrane helix</keyword>
<name>A0A0C2DP58_9STAP</name>
<feature type="transmembrane region" description="Helical" evidence="1">
    <location>
        <begin position="33"/>
        <end position="59"/>
    </location>
</feature>
<evidence type="ECO:0000313" key="4">
    <source>
        <dbReference type="EMBL" id="OZT78183.1"/>
    </source>
</evidence>
<dbReference type="Proteomes" id="UP000216682">
    <property type="component" value="Unassembled WGS sequence"/>
</dbReference>
<feature type="transmembrane region" description="Helical" evidence="1">
    <location>
        <begin position="7"/>
        <end position="27"/>
    </location>
</feature>
<evidence type="ECO:0000313" key="5">
    <source>
        <dbReference type="Proteomes" id="UP000031546"/>
    </source>
</evidence>
<sequence>MKSNSAILYLLLAVALVILISGIYNIAVNNTASVVQILALTGLGALIIVALLGYTVSYFTTRK</sequence>
<reference evidence="3" key="3">
    <citation type="submission" date="2020-04" db="EMBL/GenBank/DDBJ databases">
        <authorList>
            <person name="Tanveer F."/>
            <person name="Xie Y."/>
            <person name="Shinwari Z.K."/>
        </authorList>
    </citation>
    <scope>NUCLEOTIDE SEQUENCE</scope>
    <source>
        <strain evidence="3">MOSEL-ME25</strain>
    </source>
</reference>
<dbReference type="EMBL" id="NPEZ01000001">
    <property type="protein sequence ID" value="OZT78183.1"/>
    <property type="molecule type" value="Genomic_DNA"/>
</dbReference>
<reference evidence="2 5" key="1">
    <citation type="submission" date="2015-01" db="EMBL/GenBank/DDBJ databases">
        <title>Genome sequences of high lactate-tolerant strain Salinicoccus roseus W12 with industrial interest.</title>
        <authorList>
            <person name="Wang H."/>
            <person name="Yu B."/>
        </authorList>
    </citation>
    <scope>NUCLEOTIDE SEQUENCE [LARGE SCALE GENOMIC DNA]</scope>
    <source>
        <strain evidence="2 5">W12</strain>
    </source>
</reference>
<dbReference type="GeneID" id="77843938"/>
<proteinExistence type="predicted"/>
<dbReference type="EMBL" id="JXII01000001">
    <property type="protein sequence ID" value="KIH71803.1"/>
    <property type="molecule type" value="Genomic_DNA"/>
</dbReference>
<reference evidence="4 6" key="2">
    <citation type="submission" date="2017-07" db="EMBL/GenBank/DDBJ databases">
        <title>Shotgun whole genome sequences of three halophilic bacterial isolates.</title>
        <authorList>
            <person name="Pozzo T."/>
            <person name="Higdon S.M."/>
            <person name="Quillaguaman J."/>
        </authorList>
    </citation>
    <scope>NUCLEOTIDE SEQUENCE [LARGE SCALE GENOMIC DNA]</scope>
    <source>
        <strain evidence="4 6">BU-1</strain>
    </source>
</reference>
<dbReference type="RefSeq" id="WP_040104580.1">
    <property type="nucleotide sequence ID" value="NZ_BMCA01000001.1"/>
</dbReference>
<organism evidence="2 5">
    <name type="scientific">Salinicoccus roseus</name>
    <dbReference type="NCBI Taxonomy" id="45670"/>
    <lineage>
        <taxon>Bacteria</taxon>
        <taxon>Bacillati</taxon>
        <taxon>Bacillota</taxon>
        <taxon>Bacilli</taxon>
        <taxon>Bacillales</taxon>
        <taxon>Staphylococcaceae</taxon>
        <taxon>Salinicoccus</taxon>
    </lineage>
</organism>
<reference evidence="3" key="4">
    <citation type="submission" date="2022-12" db="EMBL/GenBank/DDBJ databases">
        <title>Genome analysis and biological profiling of marine Salinicoccus roseus MOSEL-ME25.</title>
        <authorList>
            <person name="Mirza F.T."/>
            <person name="Xie Y."/>
            <person name="Shinwari Z.K."/>
        </authorList>
    </citation>
    <scope>NUCLEOTIDE SEQUENCE</scope>
    <source>
        <strain evidence="3">MOSEL-ME25</strain>
    </source>
</reference>
<protein>
    <submittedName>
        <fullName evidence="2">Uncharacterized protein</fullName>
    </submittedName>
</protein>
<evidence type="ECO:0000313" key="6">
    <source>
        <dbReference type="Proteomes" id="UP000216682"/>
    </source>
</evidence>
<keyword evidence="7" id="KW-1185">Reference proteome</keyword>
<comment type="caution">
    <text evidence="2">The sequence shown here is derived from an EMBL/GenBank/DDBJ whole genome shotgun (WGS) entry which is preliminary data.</text>
</comment>
<evidence type="ECO:0000313" key="2">
    <source>
        <dbReference type="EMBL" id="KIH71803.1"/>
    </source>
</evidence>
<dbReference type="Proteomes" id="UP000527860">
    <property type="component" value="Unassembled WGS sequence"/>
</dbReference>
<dbReference type="AlphaFoldDB" id="A0A0C2DP58"/>
<evidence type="ECO:0000313" key="7">
    <source>
        <dbReference type="Proteomes" id="UP000527860"/>
    </source>
</evidence>
<evidence type="ECO:0000256" key="1">
    <source>
        <dbReference type="SAM" id="Phobius"/>
    </source>
</evidence>
<keyword evidence="1" id="KW-0472">Membrane</keyword>
<keyword evidence="1" id="KW-0812">Transmembrane</keyword>